<dbReference type="Pfam" id="PF01693">
    <property type="entry name" value="Cauli_VI"/>
    <property type="match status" value="1"/>
</dbReference>
<dbReference type="EMBL" id="JARIHO010000044">
    <property type="protein sequence ID" value="KAJ7325482.1"/>
    <property type="molecule type" value="Genomic_DNA"/>
</dbReference>
<name>A0AAD6ZJF4_9AGAR</name>
<feature type="region of interest" description="Disordered" evidence="1">
    <location>
        <begin position="22"/>
        <end position="58"/>
    </location>
</feature>
<dbReference type="InterPro" id="IPR011320">
    <property type="entry name" value="RNase_H1_N"/>
</dbReference>
<gene>
    <name evidence="3" type="ORF">DFH08DRAFT_886700</name>
</gene>
<dbReference type="InterPro" id="IPR037056">
    <property type="entry name" value="RNase_H1_N_sf"/>
</dbReference>
<dbReference type="SUPFAM" id="SSF55658">
    <property type="entry name" value="L9 N-domain-like"/>
    <property type="match status" value="1"/>
</dbReference>
<evidence type="ECO:0000313" key="4">
    <source>
        <dbReference type="Proteomes" id="UP001218218"/>
    </source>
</evidence>
<dbReference type="Proteomes" id="UP001218218">
    <property type="component" value="Unassembled WGS sequence"/>
</dbReference>
<keyword evidence="4" id="KW-1185">Reference proteome</keyword>
<accession>A0AAD6ZJF4</accession>
<evidence type="ECO:0000256" key="1">
    <source>
        <dbReference type="SAM" id="MobiDB-lite"/>
    </source>
</evidence>
<organism evidence="3 4">
    <name type="scientific">Mycena albidolilacea</name>
    <dbReference type="NCBI Taxonomy" id="1033008"/>
    <lineage>
        <taxon>Eukaryota</taxon>
        <taxon>Fungi</taxon>
        <taxon>Dikarya</taxon>
        <taxon>Basidiomycota</taxon>
        <taxon>Agaricomycotina</taxon>
        <taxon>Agaricomycetes</taxon>
        <taxon>Agaricomycetidae</taxon>
        <taxon>Agaricales</taxon>
        <taxon>Marasmiineae</taxon>
        <taxon>Mycenaceae</taxon>
        <taxon>Mycena</taxon>
    </lineage>
</organism>
<evidence type="ECO:0000259" key="2">
    <source>
        <dbReference type="Pfam" id="PF01693"/>
    </source>
</evidence>
<dbReference type="InterPro" id="IPR009027">
    <property type="entry name" value="Ribosomal_bL9/RNase_H1_N"/>
</dbReference>
<sequence>MTDFYTSDALSDEEFAQLLARLNVQDSDDPLTPPPRTPSPRARSLARESSSRTFPTIRPRTYRTALTTPPTIYSYGNSAQAGYTLDWAVAGVATQGVPHSHVRAVQKSSPKKPRSKRHAYVVFAGLQCGVFRTWEQTKPLVDRVPNSIFRGYSTVSEAEAAFAYAQMRQWTRVSYAPLASIPALPQPVGSAFADEENPLHGTEALDNRWFIVYRGIMPGVYRSHLECQLNTLGIPAALHEAVAGKNNALAKYTAAVARRDIFVITPTYTARNSDPFV</sequence>
<comment type="caution">
    <text evidence="3">The sequence shown here is derived from an EMBL/GenBank/DDBJ whole genome shotgun (WGS) entry which is preliminary data.</text>
</comment>
<proteinExistence type="predicted"/>
<dbReference type="Gene3D" id="3.40.970.10">
    <property type="entry name" value="Ribonuclease H1, N-terminal domain"/>
    <property type="match status" value="1"/>
</dbReference>
<dbReference type="AlphaFoldDB" id="A0AAD6ZJF4"/>
<reference evidence="3" key="1">
    <citation type="submission" date="2023-03" db="EMBL/GenBank/DDBJ databases">
        <title>Massive genome expansion in bonnet fungi (Mycena s.s.) driven by repeated elements and novel gene families across ecological guilds.</title>
        <authorList>
            <consortium name="Lawrence Berkeley National Laboratory"/>
            <person name="Harder C.B."/>
            <person name="Miyauchi S."/>
            <person name="Viragh M."/>
            <person name="Kuo A."/>
            <person name="Thoen E."/>
            <person name="Andreopoulos B."/>
            <person name="Lu D."/>
            <person name="Skrede I."/>
            <person name="Drula E."/>
            <person name="Henrissat B."/>
            <person name="Morin E."/>
            <person name="Kohler A."/>
            <person name="Barry K."/>
            <person name="LaButti K."/>
            <person name="Morin E."/>
            <person name="Salamov A."/>
            <person name="Lipzen A."/>
            <person name="Mereny Z."/>
            <person name="Hegedus B."/>
            <person name="Baldrian P."/>
            <person name="Stursova M."/>
            <person name="Weitz H."/>
            <person name="Taylor A."/>
            <person name="Grigoriev I.V."/>
            <person name="Nagy L.G."/>
            <person name="Martin F."/>
            <person name="Kauserud H."/>
        </authorList>
    </citation>
    <scope>NUCLEOTIDE SEQUENCE</scope>
    <source>
        <strain evidence="3">CBHHK002</strain>
    </source>
</reference>
<feature type="domain" description="Ribonuclease H1 N-terminal" evidence="2">
    <location>
        <begin position="119"/>
        <end position="160"/>
    </location>
</feature>
<protein>
    <recommendedName>
        <fullName evidence="2">Ribonuclease H1 N-terminal domain-containing protein</fullName>
    </recommendedName>
</protein>
<evidence type="ECO:0000313" key="3">
    <source>
        <dbReference type="EMBL" id="KAJ7325482.1"/>
    </source>
</evidence>